<feature type="domain" description="Type I restriction modification DNA specificity" evidence="4">
    <location>
        <begin position="1"/>
        <end position="162"/>
    </location>
</feature>
<evidence type="ECO:0000256" key="3">
    <source>
        <dbReference type="ARBA" id="ARBA00023125"/>
    </source>
</evidence>
<dbReference type="CDD" id="cd17515">
    <property type="entry name" value="RMtype1_S_MjaORF132P_Sau1132ORF3780P-TRD1-CR1_like"/>
    <property type="match status" value="1"/>
</dbReference>
<dbReference type="Gene3D" id="3.90.220.20">
    <property type="entry name" value="DNA methylase specificity domains"/>
    <property type="match status" value="2"/>
</dbReference>
<dbReference type="EMBL" id="BAABCW010000029">
    <property type="protein sequence ID" value="GAA3522247.1"/>
    <property type="molecule type" value="Genomic_DNA"/>
</dbReference>
<keyword evidence="3" id="KW-0238">DNA-binding</keyword>
<evidence type="ECO:0000259" key="4">
    <source>
        <dbReference type="Pfam" id="PF01420"/>
    </source>
</evidence>
<evidence type="ECO:0000256" key="2">
    <source>
        <dbReference type="ARBA" id="ARBA00022747"/>
    </source>
</evidence>
<evidence type="ECO:0000313" key="5">
    <source>
        <dbReference type="EMBL" id="GAA3522247.1"/>
    </source>
</evidence>
<dbReference type="SUPFAM" id="SSF116734">
    <property type="entry name" value="DNA methylase specificity domain"/>
    <property type="match status" value="2"/>
</dbReference>
<comment type="similarity">
    <text evidence="1">Belongs to the type-I restriction system S methylase family.</text>
</comment>
<reference evidence="6" key="1">
    <citation type="journal article" date="2019" name="Int. J. Syst. Evol. Microbiol.">
        <title>The Global Catalogue of Microorganisms (GCM) 10K type strain sequencing project: providing services to taxonomists for standard genome sequencing and annotation.</title>
        <authorList>
            <consortium name="The Broad Institute Genomics Platform"/>
            <consortium name="The Broad Institute Genome Sequencing Center for Infectious Disease"/>
            <person name="Wu L."/>
            <person name="Ma J."/>
        </authorList>
    </citation>
    <scope>NUCLEOTIDE SEQUENCE [LARGE SCALE GENOMIC DNA]</scope>
    <source>
        <strain evidence="6">JCM 17106</strain>
    </source>
</reference>
<dbReference type="CDD" id="cd17257">
    <property type="entry name" value="RMtype1_S_EcoBI-TRD1-CR1_like"/>
    <property type="match status" value="1"/>
</dbReference>
<sequence>MKLEDYIDVLSGYAIKANSFNKNKDGIPVIRNRDVIRGYSETYTTQKIDSKFEIKKEDILVAMDGNFHVAKWQSDIAYLNQRVCKVSSKNEKILSNAFLCYLLPKELKIIEDNTPYVTVKHLSAKAINNIDFDLPDPITQKQIVTVLDKAQSLIKKREQSLELLDELLRATFLDMFGDPVLNEKNLKFTKLSELGVWKSGGTPSRSIDAYFKGNIPWFSSGELNDMYISKSKEKITEVAVKKTSAKLIESGSLLVGMYDTAALKSSITKIVASCNQAIAFAKLNEKKCTSTFVYFAIQIGRKYHLSKRRGVRQRNLNLAMIKALEIPLPKLKQQEIFSSIVSKIELQKELIQKSLDDLNNLFQSLLQNAFSGNLKLQDNKVELQTALKDVNWFTEQVGEITNNTATQKLFATLNTISKTPSAFDTIFKLQETLSTNNAPGLEVIRKFYNSLGGNSIPNFKNADVLSAYKIFQANPFIKQITDNKPFKIKSLEQSIEEQKNKELEGELYQEQDPILQFINQEQFGKYSIENYKVNIPKTIHKYFGKREFDVDDIIQILEENKALSGLKKNTIKKELFSIFSQFIKVKYDGLFAFKQMREEMQRSLFNPAFTLLQEFIDQGLKNKSIDQVYLLSSVGDDIRGNDKRLYLLLKQSKHEN</sequence>
<comment type="caution">
    <text evidence="5">The sequence shown here is derived from an EMBL/GenBank/DDBJ whole genome shotgun (WGS) entry which is preliminary data.</text>
</comment>
<evidence type="ECO:0000313" key="6">
    <source>
        <dbReference type="Proteomes" id="UP001500459"/>
    </source>
</evidence>
<dbReference type="Pfam" id="PF01420">
    <property type="entry name" value="Methylase_S"/>
    <property type="match status" value="2"/>
</dbReference>
<dbReference type="RefSeq" id="WP_344930682.1">
    <property type="nucleotide sequence ID" value="NZ_BAABCW010000029.1"/>
</dbReference>
<dbReference type="InterPro" id="IPR052021">
    <property type="entry name" value="Type-I_RS_S_subunit"/>
</dbReference>
<accession>A0ABP6UW59</accession>
<proteinExistence type="inferred from homology"/>
<feature type="domain" description="Type I restriction modification DNA specificity" evidence="4">
    <location>
        <begin position="184"/>
        <end position="358"/>
    </location>
</feature>
<organism evidence="5 6">
    <name type="scientific">Aquimarina addita</name>
    <dbReference type="NCBI Taxonomy" id="870485"/>
    <lineage>
        <taxon>Bacteria</taxon>
        <taxon>Pseudomonadati</taxon>
        <taxon>Bacteroidota</taxon>
        <taxon>Flavobacteriia</taxon>
        <taxon>Flavobacteriales</taxon>
        <taxon>Flavobacteriaceae</taxon>
        <taxon>Aquimarina</taxon>
    </lineage>
</organism>
<dbReference type="PANTHER" id="PTHR30408">
    <property type="entry name" value="TYPE-1 RESTRICTION ENZYME ECOKI SPECIFICITY PROTEIN"/>
    <property type="match status" value="1"/>
</dbReference>
<name>A0ABP6UW59_9FLAO</name>
<dbReference type="InterPro" id="IPR044946">
    <property type="entry name" value="Restrct_endonuc_typeI_TRD_sf"/>
</dbReference>
<dbReference type="Gene3D" id="1.10.287.1120">
    <property type="entry name" value="Bipartite methylase S protein"/>
    <property type="match status" value="1"/>
</dbReference>
<dbReference type="PANTHER" id="PTHR30408:SF12">
    <property type="entry name" value="TYPE I RESTRICTION ENZYME MJAVIII SPECIFICITY SUBUNIT"/>
    <property type="match status" value="1"/>
</dbReference>
<keyword evidence="6" id="KW-1185">Reference proteome</keyword>
<dbReference type="Proteomes" id="UP001500459">
    <property type="component" value="Unassembled WGS sequence"/>
</dbReference>
<keyword evidence="2" id="KW-0680">Restriction system</keyword>
<dbReference type="InterPro" id="IPR000055">
    <property type="entry name" value="Restrct_endonuc_typeI_TRD"/>
</dbReference>
<gene>
    <name evidence="5" type="ORF">GCM10022393_40970</name>
</gene>
<evidence type="ECO:0000256" key="1">
    <source>
        <dbReference type="ARBA" id="ARBA00010923"/>
    </source>
</evidence>
<protein>
    <recommendedName>
        <fullName evidence="4">Type I restriction modification DNA specificity domain-containing protein</fullName>
    </recommendedName>
</protein>